<name>A0A222VSP1_9PSEU</name>
<evidence type="ECO:0000259" key="5">
    <source>
        <dbReference type="Pfam" id="PF21993"/>
    </source>
</evidence>
<dbReference type="PANTHER" id="PTHR47506">
    <property type="entry name" value="TRANSCRIPTIONAL REGULATORY PROTEIN"/>
    <property type="match status" value="1"/>
</dbReference>
<dbReference type="InterPro" id="IPR036271">
    <property type="entry name" value="Tet_transcr_reg_TetR-rel_C_sf"/>
</dbReference>
<sequence>MRTQHEIGTRERIVRATSLLMQRKGYGATGLKEISKRAEATLGSVYHFFPGGKRELAIEAIRHGDREFAELLRDVLGGTRDPGEAIEVCAASLAKGLRESDWLDGCPVTTTALESAGEEPDIQRAAETAFANWRRVVEDKLRESGLADDIAAELAHTVINTLEGAEMSAQVSRSETPLVLAGKHLARLVGSYR</sequence>
<feature type="domain" description="Transcriptional regulator LmrA/YxaF-like C-terminal" evidence="5">
    <location>
        <begin position="82"/>
        <end position="184"/>
    </location>
</feature>
<dbReference type="Pfam" id="PF00440">
    <property type="entry name" value="TetR_N"/>
    <property type="match status" value="1"/>
</dbReference>
<dbReference type="Pfam" id="PF21993">
    <property type="entry name" value="TetR_C_13_2"/>
    <property type="match status" value="1"/>
</dbReference>
<dbReference type="STRING" id="530584.SAMN05421630_11317"/>
<dbReference type="KEGG" id="pmad:BAY61_20310"/>
<dbReference type="RefSeq" id="WP_091809944.1">
    <property type="nucleotide sequence ID" value="NZ_CP016353.1"/>
</dbReference>
<accession>A0A222VSP1</accession>
<dbReference type="InterPro" id="IPR009057">
    <property type="entry name" value="Homeodomain-like_sf"/>
</dbReference>
<dbReference type="EMBL" id="FMZE01000013">
    <property type="protein sequence ID" value="SDD83000.1"/>
    <property type="molecule type" value="Genomic_DNA"/>
</dbReference>
<proteinExistence type="predicted"/>
<keyword evidence="2 6" id="KW-0238">DNA-binding</keyword>
<dbReference type="InterPro" id="IPR001647">
    <property type="entry name" value="HTH_TetR"/>
</dbReference>
<protein>
    <submittedName>
        <fullName evidence="6">DNA-binding transcriptional regulator, AcrR family</fullName>
    </submittedName>
</protein>
<evidence type="ECO:0000256" key="1">
    <source>
        <dbReference type="ARBA" id="ARBA00023015"/>
    </source>
</evidence>
<dbReference type="Proteomes" id="UP000199494">
    <property type="component" value="Unassembled WGS sequence"/>
</dbReference>
<dbReference type="Gene3D" id="1.10.357.10">
    <property type="entry name" value="Tetracycline Repressor, domain 2"/>
    <property type="match status" value="1"/>
</dbReference>
<dbReference type="OrthoDB" id="4567939at2"/>
<keyword evidence="7" id="KW-1185">Reference proteome</keyword>
<evidence type="ECO:0000313" key="7">
    <source>
        <dbReference type="Proteomes" id="UP000199494"/>
    </source>
</evidence>
<evidence type="ECO:0000256" key="3">
    <source>
        <dbReference type="ARBA" id="ARBA00023163"/>
    </source>
</evidence>
<dbReference type="SUPFAM" id="SSF48498">
    <property type="entry name" value="Tetracyclin repressor-like, C-terminal domain"/>
    <property type="match status" value="1"/>
</dbReference>
<dbReference type="InterPro" id="IPR054156">
    <property type="entry name" value="YxaF_TetR_C"/>
</dbReference>
<reference evidence="6 7" key="1">
    <citation type="submission" date="2016-10" db="EMBL/GenBank/DDBJ databases">
        <authorList>
            <person name="de Groot N.N."/>
        </authorList>
    </citation>
    <scope>NUCLEOTIDE SEQUENCE [LARGE SCALE GENOMIC DNA]</scope>
    <source>
        <strain evidence="6 7">CGMCC 4.5506</strain>
    </source>
</reference>
<dbReference type="PANTHER" id="PTHR47506:SF3">
    <property type="entry name" value="HTH-TYPE TRANSCRIPTIONAL REGULATOR LMRA"/>
    <property type="match status" value="1"/>
</dbReference>
<feature type="domain" description="HTH tetR-type" evidence="4">
    <location>
        <begin position="13"/>
        <end position="59"/>
    </location>
</feature>
<keyword evidence="3" id="KW-0804">Transcription</keyword>
<evidence type="ECO:0000256" key="2">
    <source>
        <dbReference type="ARBA" id="ARBA00023125"/>
    </source>
</evidence>
<dbReference type="GO" id="GO:0003677">
    <property type="term" value="F:DNA binding"/>
    <property type="evidence" value="ECO:0007669"/>
    <property type="project" value="UniProtKB-KW"/>
</dbReference>
<evidence type="ECO:0000259" key="4">
    <source>
        <dbReference type="Pfam" id="PF00440"/>
    </source>
</evidence>
<dbReference type="SUPFAM" id="SSF46689">
    <property type="entry name" value="Homeodomain-like"/>
    <property type="match status" value="1"/>
</dbReference>
<evidence type="ECO:0000313" key="6">
    <source>
        <dbReference type="EMBL" id="SDD83000.1"/>
    </source>
</evidence>
<keyword evidence="1" id="KW-0805">Transcription regulation</keyword>
<gene>
    <name evidence="6" type="ORF">SAMN05421630_11317</name>
</gene>
<organism evidence="6 7">
    <name type="scientific">Prauserella marina</name>
    <dbReference type="NCBI Taxonomy" id="530584"/>
    <lineage>
        <taxon>Bacteria</taxon>
        <taxon>Bacillati</taxon>
        <taxon>Actinomycetota</taxon>
        <taxon>Actinomycetes</taxon>
        <taxon>Pseudonocardiales</taxon>
        <taxon>Pseudonocardiaceae</taxon>
        <taxon>Prauserella</taxon>
    </lineage>
</organism>
<dbReference type="AlphaFoldDB" id="A0A222VSP1"/>